<feature type="transmembrane region" description="Helical" evidence="6">
    <location>
        <begin position="125"/>
        <end position="145"/>
    </location>
</feature>
<dbReference type="PANTHER" id="PTHR43731:SF9">
    <property type="entry name" value="SLR1461 PROTEIN"/>
    <property type="match status" value="1"/>
</dbReference>
<feature type="transmembrane region" description="Helical" evidence="6">
    <location>
        <begin position="26"/>
        <end position="47"/>
    </location>
</feature>
<gene>
    <name evidence="8" type="ORF">ABU614_05750</name>
</gene>
<keyword evidence="8" id="KW-0645">Protease</keyword>
<reference evidence="8" key="1">
    <citation type="submission" date="2024-06" db="EMBL/GenBank/DDBJ databases">
        <authorList>
            <person name="Li S."/>
        </authorList>
    </citation>
    <scope>NUCLEOTIDE SEQUENCE</scope>
    <source>
        <strain evidence="8">SR10</strain>
    </source>
</reference>
<dbReference type="PANTHER" id="PTHR43731">
    <property type="entry name" value="RHOMBOID PROTEASE"/>
    <property type="match status" value="1"/>
</dbReference>
<evidence type="ECO:0000313" key="8">
    <source>
        <dbReference type="EMBL" id="XCO76294.1"/>
    </source>
</evidence>
<accession>A0AAU8MY54</accession>
<dbReference type="GO" id="GO:0006508">
    <property type="term" value="P:proteolysis"/>
    <property type="evidence" value="ECO:0007669"/>
    <property type="project" value="UniProtKB-KW"/>
</dbReference>
<dbReference type="AlphaFoldDB" id="A0AAU8MY54"/>
<dbReference type="InterPro" id="IPR050925">
    <property type="entry name" value="Rhomboid_protease_S54"/>
</dbReference>
<dbReference type="EMBL" id="CP159925">
    <property type="protein sequence ID" value="XCO76294.1"/>
    <property type="molecule type" value="Genomic_DNA"/>
</dbReference>
<keyword evidence="2 6" id="KW-0812">Transmembrane</keyword>
<dbReference type="GO" id="GO:0004252">
    <property type="term" value="F:serine-type endopeptidase activity"/>
    <property type="evidence" value="ECO:0007669"/>
    <property type="project" value="InterPro"/>
</dbReference>
<name>A0AAU8MY54_9GAMM</name>
<evidence type="ECO:0000256" key="4">
    <source>
        <dbReference type="ARBA" id="ARBA00023136"/>
    </source>
</evidence>
<feature type="transmembrane region" description="Helical" evidence="6">
    <location>
        <begin position="176"/>
        <end position="195"/>
    </location>
</feature>
<dbReference type="GO" id="GO:0016020">
    <property type="term" value="C:membrane"/>
    <property type="evidence" value="ECO:0007669"/>
    <property type="project" value="UniProtKB-SubCell"/>
</dbReference>
<dbReference type="InterPro" id="IPR022764">
    <property type="entry name" value="Peptidase_S54_rhomboid_dom"/>
</dbReference>
<protein>
    <submittedName>
        <fullName evidence="8">Rhomboid family intramembrane serine protease</fullName>
        <ecNumber evidence="8">3.4.21.105</ecNumber>
    </submittedName>
</protein>
<evidence type="ECO:0000256" key="3">
    <source>
        <dbReference type="ARBA" id="ARBA00022989"/>
    </source>
</evidence>
<keyword evidence="4 6" id="KW-0472">Membrane</keyword>
<feature type="domain" description="Peptidase S54 rhomboid" evidence="7">
    <location>
        <begin position="63"/>
        <end position="195"/>
    </location>
</feature>
<evidence type="ECO:0000256" key="1">
    <source>
        <dbReference type="ARBA" id="ARBA00004141"/>
    </source>
</evidence>
<evidence type="ECO:0000256" key="2">
    <source>
        <dbReference type="ARBA" id="ARBA00022692"/>
    </source>
</evidence>
<feature type="transmembrane region" description="Helical" evidence="6">
    <location>
        <begin position="152"/>
        <end position="170"/>
    </location>
</feature>
<sequence>MHLPTDAPIPDTPAQRKADRARLLRAVNASLAFVLVLAAVFSAQGLFDPRPFTVQPWSAAGLLGLLTAPLLHGSIEHLAANATSLLLLGSLAGAVYPKATIRALPLLWLGSGLGAWLLGEPGSYHLGASGLTHGLMFLVMTLGLLRRDRPSIAAAMIAFLLYGGMLLTVLPREIGVSWQAHLGGAVAGVIAAYAFRLRDPLPPRKRYSWEDEEDAELAPLNDELEPPKPRDVPVLWNRPDPRDVQTGTVLRFPPRREPEE</sequence>
<proteinExistence type="predicted"/>
<dbReference type="EC" id="3.4.21.105" evidence="8"/>
<feature type="transmembrane region" description="Helical" evidence="6">
    <location>
        <begin position="78"/>
        <end position="96"/>
    </location>
</feature>
<dbReference type="Pfam" id="PF01694">
    <property type="entry name" value="Rhomboid"/>
    <property type="match status" value="1"/>
</dbReference>
<dbReference type="InterPro" id="IPR035952">
    <property type="entry name" value="Rhomboid-like_sf"/>
</dbReference>
<keyword evidence="3 6" id="KW-1133">Transmembrane helix</keyword>
<dbReference type="SUPFAM" id="SSF144091">
    <property type="entry name" value="Rhomboid-like"/>
    <property type="match status" value="1"/>
</dbReference>
<evidence type="ECO:0000256" key="6">
    <source>
        <dbReference type="SAM" id="Phobius"/>
    </source>
</evidence>
<evidence type="ECO:0000256" key="5">
    <source>
        <dbReference type="SAM" id="MobiDB-lite"/>
    </source>
</evidence>
<evidence type="ECO:0000259" key="7">
    <source>
        <dbReference type="Pfam" id="PF01694"/>
    </source>
</evidence>
<organism evidence="8">
    <name type="scientific">Lysobacter firmicutimachus</name>
    <dbReference type="NCBI Taxonomy" id="1792846"/>
    <lineage>
        <taxon>Bacteria</taxon>
        <taxon>Pseudomonadati</taxon>
        <taxon>Pseudomonadota</taxon>
        <taxon>Gammaproteobacteria</taxon>
        <taxon>Lysobacterales</taxon>
        <taxon>Lysobacteraceae</taxon>
        <taxon>Lysobacter</taxon>
    </lineage>
</organism>
<feature type="region of interest" description="Disordered" evidence="5">
    <location>
        <begin position="209"/>
        <end position="260"/>
    </location>
</feature>
<keyword evidence="8" id="KW-0378">Hydrolase</keyword>
<dbReference type="RefSeq" id="WP_363799658.1">
    <property type="nucleotide sequence ID" value="NZ_CP159925.1"/>
</dbReference>
<dbReference type="Gene3D" id="1.20.1540.10">
    <property type="entry name" value="Rhomboid-like"/>
    <property type="match status" value="1"/>
</dbReference>
<comment type="subcellular location">
    <subcellularLocation>
        <location evidence="1">Membrane</location>
        <topology evidence="1">Multi-pass membrane protein</topology>
    </subcellularLocation>
</comment>